<dbReference type="SUPFAM" id="SSF53474">
    <property type="entry name" value="alpha/beta-Hydrolases"/>
    <property type="match status" value="1"/>
</dbReference>
<feature type="signal peptide" evidence="1">
    <location>
        <begin position="1"/>
        <end position="18"/>
    </location>
</feature>
<dbReference type="PANTHER" id="PTHR42886:SF87">
    <property type="entry name" value="AB HYDROLASE-1 DOMAIN-CONTAINING PROTEIN"/>
    <property type="match status" value="1"/>
</dbReference>
<dbReference type="PANTHER" id="PTHR42886">
    <property type="entry name" value="RE40534P-RELATED"/>
    <property type="match status" value="1"/>
</dbReference>
<dbReference type="Pfam" id="PF12697">
    <property type="entry name" value="Abhydrolase_6"/>
    <property type="match status" value="1"/>
</dbReference>
<evidence type="ECO:0000313" key="3">
    <source>
        <dbReference type="EMBL" id="ORY18959.1"/>
    </source>
</evidence>
<reference evidence="3 4" key="1">
    <citation type="submission" date="2016-07" db="EMBL/GenBank/DDBJ databases">
        <title>Pervasive Adenine N6-methylation of Active Genes in Fungi.</title>
        <authorList>
            <consortium name="DOE Joint Genome Institute"/>
            <person name="Mondo S.J."/>
            <person name="Dannebaum R.O."/>
            <person name="Kuo R.C."/>
            <person name="Labutti K."/>
            <person name="Haridas S."/>
            <person name="Kuo A."/>
            <person name="Salamov A."/>
            <person name="Ahrendt S.R."/>
            <person name="Lipzen A."/>
            <person name="Sullivan W."/>
            <person name="Andreopoulos W.B."/>
            <person name="Clum A."/>
            <person name="Lindquist E."/>
            <person name="Daum C."/>
            <person name="Ramamoorthy G.K."/>
            <person name="Gryganskyi A."/>
            <person name="Culley D."/>
            <person name="Magnuson J.K."/>
            <person name="James T.Y."/>
            <person name="O'Malley M.A."/>
            <person name="Stajich J.E."/>
            <person name="Spatafora J.W."/>
            <person name="Visel A."/>
            <person name="Grigoriev I.V."/>
        </authorList>
    </citation>
    <scope>NUCLEOTIDE SEQUENCE [LARGE SCALE GENOMIC DNA]</scope>
    <source>
        <strain evidence="3 4">CBS 115471</strain>
    </source>
</reference>
<dbReference type="InterPro" id="IPR000073">
    <property type="entry name" value="AB_hydrolase_1"/>
</dbReference>
<accession>A0A1Y2A8W4</accession>
<dbReference type="Gene3D" id="3.40.50.1820">
    <property type="entry name" value="alpha/beta hydrolase"/>
    <property type="match status" value="1"/>
</dbReference>
<dbReference type="InterPro" id="IPR029058">
    <property type="entry name" value="AB_hydrolase_fold"/>
</dbReference>
<keyword evidence="4" id="KW-1185">Reference proteome</keyword>
<protein>
    <submittedName>
        <fullName evidence="3">Alpha/Beta hydrolase protein</fullName>
    </submittedName>
</protein>
<feature type="chain" id="PRO_5013186384" evidence="1">
    <location>
        <begin position="19"/>
        <end position="390"/>
    </location>
</feature>
<keyword evidence="3" id="KW-0378">Hydrolase</keyword>
<dbReference type="GO" id="GO:0016787">
    <property type="term" value="F:hydrolase activity"/>
    <property type="evidence" value="ECO:0007669"/>
    <property type="project" value="UniProtKB-KW"/>
</dbReference>
<dbReference type="Proteomes" id="UP000193144">
    <property type="component" value="Unassembled WGS sequence"/>
</dbReference>
<comment type="caution">
    <text evidence="3">The sequence shown here is derived from an EMBL/GenBank/DDBJ whole genome shotgun (WGS) entry which is preliminary data.</text>
</comment>
<dbReference type="OrthoDB" id="190201at2759"/>
<dbReference type="AlphaFoldDB" id="A0A1Y2A8W4"/>
<name>A0A1Y2A8W4_9PLEO</name>
<sequence length="390" mass="42127">MALFLFVIFTVFLRPGSAAPSVGTTNGKYPHPSNGICRDVTINEEVTWTKAIWGLPKPKDNFDIVALRISEGALDGAAEIHPFSKIETAMNTYSLTGTFCTPSSKKDGKEKTVLLASHGGGYDRRYWASSYKPAEYNFVQHALDSGYSVLYYDRLGTGQSQMVSGYESQASNQIELIAKIAKSVRSGKYTADVKASKVVLVGHSLGSIYSSGAIAKYPDIAEGVVLTGAAIYNDTDPARYTRALALIFQDAKLASTLDPPFPRDSGYVGLGDIYAHATAFFHQPFDVPTLEYAQSILQPASIVEQATAGAVNFTAPLYKGSVLVTTGQWDMLACGGNCAPRIQYGVQDKDWPAAKHLETYLHPGAGHGVNFAHNATGFYATIMSFLDRNI</sequence>
<feature type="domain" description="AB hydrolase-1" evidence="2">
    <location>
        <begin position="114"/>
        <end position="373"/>
    </location>
</feature>
<dbReference type="EMBL" id="MCFA01000004">
    <property type="protein sequence ID" value="ORY18959.1"/>
    <property type="molecule type" value="Genomic_DNA"/>
</dbReference>
<organism evidence="3 4">
    <name type="scientific">Clohesyomyces aquaticus</name>
    <dbReference type="NCBI Taxonomy" id="1231657"/>
    <lineage>
        <taxon>Eukaryota</taxon>
        <taxon>Fungi</taxon>
        <taxon>Dikarya</taxon>
        <taxon>Ascomycota</taxon>
        <taxon>Pezizomycotina</taxon>
        <taxon>Dothideomycetes</taxon>
        <taxon>Pleosporomycetidae</taxon>
        <taxon>Pleosporales</taxon>
        <taxon>Lindgomycetaceae</taxon>
        <taxon>Clohesyomyces</taxon>
    </lineage>
</organism>
<keyword evidence="1" id="KW-0732">Signal</keyword>
<proteinExistence type="predicted"/>
<gene>
    <name evidence="3" type="ORF">BCR34DRAFT_659960</name>
</gene>
<evidence type="ECO:0000313" key="4">
    <source>
        <dbReference type="Proteomes" id="UP000193144"/>
    </source>
</evidence>
<evidence type="ECO:0000259" key="2">
    <source>
        <dbReference type="Pfam" id="PF12697"/>
    </source>
</evidence>
<evidence type="ECO:0000256" key="1">
    <source>
        <dbReference type="SAM" id="SignalP"/>
    </source>
</evidence>